<dbReference type="AlphaFoldDB" id="A0A0E9Y044"/>
<keyword evidence="1" id="KW-0812">Transmembrane</keyword>
<name>A0A0E9Y044_ANGAN</name>
<organism evidence="2">
    <name type="scientific">Anguilla anguilla</name>
    <name type="common">European freshwater eel</name>
    <name type="synonym">Muraena anguilla</name>
    <dbReference type="NCBI Taxonomy" id="7936"/>
    <lineage>
        <taxon>Eukaryota</taxon>
        <taxon>Metazoa</taxon>
        <taxon>Chordata</taxon>
        <taxon>Craniata</taxon>
        <taxon>Vertebrata</taxon>
        <taxon>Euteleostomi</taxon>
        <taxon>Actinopterygii</taxon>
        <taxon>Neopterygii</taxon>
        <taxon>Teleostei</taxon>
        <taxon>Anguilliformes</taxon>
        <taxon>Anguillidae</taxon>
        <taxon>Anguilla</taxon>
    </lineage>
</organism>
<proteinExistence type="predicted"/>
<reference evidence="2" key="2">
    <citation type="journal article" date="2015" name="Fish Shellfish Immunol.">
        <title>Early steps in the European eel (Anguilla anguilla)-Vibrio vulnificus interaction in the gills: Role of the RtxA13 toxin.</title>
        <authorList>
            <person name="Callol A."/>
            <person name="Pajuelo D."/>
            <person name="Ebbesson L."/>
            <person name="Teles M."/>
            <person name="MacKenzie S."/>
            <person name="Amaro C."/>
        </authorList>
    </citation>
    <scope>NUCLEOTIDE SEQUENCE</scope>
</reference>
<keyword evidence="1" id="KW-0472">Membrane</keyword>
<evidence type="ECO:0000313" key="2">
    <source>
        <dbReference type="EMBL" id="JAI07486.1"/>
    </source>
</evidence>
<sequence length="51" mass="5643">MHIPNAFARTHCTAGILHYYTIFLIIIICNSTVIMAGVVAFMAVGYMDSCF</sequence>
<feature type="transmembrane region" description="Helical" evidence="1">
    <location>
        <begin position="20"/>
        <end position="46"/>
    </location>
</feature>
<keyword evidence="1" id="KW-1133">Transmembrane helix</keyword>
<accession>A0A0E9Y044</accession>
<evidence type="ECO:0000256" key="1">
    <source>
        <dbReference type="SAM" id="Phobius"/>
    </source>
</evidence>
<dbReference type="EMBL" id="GBXM01001092">
    <property type="protein sequence ID" value="JAI07486.1"/>
    <property type="molecule type" value="Transcribed_RNA"/>
</dbReference>
<protein>
    <submittedName>
        <fullName evidence="2">Uncharacterized protein</fullName>
    </submittedName>
</protein>
<reference evidence="2" key="1">
    <citation type="submission" date="2014-11" db="EMBL/GenBank/DDBJ databases">
        <authorList>
            <person name="Amaro Gonzalez C."/>
        </authorList>
    </citation>
    <scope>NUCLEOTIDE SEQUENCE</scope>
</reference>